<dbReference type="Proteomes" id="UP000236370">
    <property type="component" value="Unassembled WGS sequence"/>
</dbReference>
<dbReference type="EMBL" id="NBAG03000229">
    <property type="protein sequence ID" value="PNI71368.1"/>
    <property type="molecule type" value="Genomic_DNA"/>
</dbReference>
<feature type="non-terminal residue" evidence="1">
    <location>
        <position position="1"/>
    </location>
</feature>
<comment type="caution">
    <text evidence="1">The sequence shown here is derived from an EMBL/GenBank/DDBJ whole genome shotgun (WGS) entry which is preliminary data.</text>
</comment>
<dbReference type="EMBL" id="NBAG03000229">
    <property type="protein sequence ID" value="PNI71367.1"/>
    <property type="molecule type" value="Genomic_DNA"/>
</dbReference>
<protein>
    <submittedName>
        <fullName evidence="1">T0036870 isoform 4</fullName>
    </submittedName>
    <submittedName>
        <fullName evidence="2">T0036871 isoform 5</fullName>
    </submittedName>
</protein>
<evidence type="ECO:0000313" key="1">
    <source>
        <dbReference type="EMBL" id="PNI71367.1"/>
    </source>
</evidence>
<organism evidence="1 3">
    <name type="scientific">Pan troglodytes</name>
    <name type="common">Chimpanzee</name>
    <dbReference type="NCBI Taxonomy" id="9598"/>
    <lineage>
        <taxon>Eukaryota</taxon>
        <taxon>Metazoa</taxon>
        <taxon>Chordata</taxon>
        <taxon>Craniata</taxon>
        <taxon>Vertebrata</taxon>
        <taxon>Euteleostomi</taxon>
        <taxon>Mammalia</taxon>
        <taxon>Eutheria</taxon>
        <taxon>Euarchontoglires</taxon>
        <taxon>Primates</taxon>
        <taxon>Haplorrhini</taxon>
        <taxon>Catarrhini</taxon>
        <taxon>Hominidae</taxon>
        <taxon>Pan</taxon>
    </lineage>
</organism>
<dbReference type="AlphaFoldDB" id="A0A2J8NHX5"/>
<accession>A0A2J8NHX5</accession>
<reference evidence="1 3" key="1">
    <citation type="submission" date="2017-12" db="EMBL/GenBank/DDBJ databases">
        <title>High-resolution comparative analysis of great ape genomes.</title>
        <authorList>
            <person name="Pollen A."/>
            <person name="Hastie A."/>
            <person name="Hormozdiari F."/>
            <person name="Dougherty M."/>
            <person name="Liu R."/>
            <person name="Chaisson M."/>
            <person name="Hoppe E."/>
            <person name="Hill C."/>
            <person name="Pang A."/>
            <person name="Hillier L."/>
            <person name="Baker C."/>
            <person name="Armstrong J."/>
            <person name="Shendure J."/>
            <person name="Paten B."/>
            <person name="Wilson R."/>
            <person name="Chao H."/>
            <person name="Schneider V."/>
            <person name="Ventura M."/>
            <person name="Kronenberg Z."/>
            <person name="Murali S."/>
            <person name="Gordon D."/>
            <person name="Cantsilieris S."/>
            <person name="Munson K."/>
            <person name="Nelson B."/>
            <person name="Raja A."/>
            <person name="Underwood J."/>
            <person name="Diekhans M."/>
            <person name="Fiddes I."/>
            <person name="Haussler D."/>
            <person name="Eichler E."/>
        </authorList>
    </citation>
    <scope>NUCLEOTIDE SEQUENCE [LARGE SCALE GENOMIC DNA]</scope>
    <source>
        <strain evidence="1">Yerkes chimp pedigree #C0471</strain>
        <tissue evidence="1">Blood</tissue>
    </source>
</reference>
<evidence type="ECO:0000313" key="2">
    <source>
        <dbReference type="EMBL" id="PNI71368.1"/>
    </source>
</evidence>
<sequence length="31" mass="3682">LIHGMLSGVHLYWQRSFMTMMLCLLSWKTPT</sequence>
<evidence type="ECO:0000313" key="3">
    <source>
        <dbReference type="Proteomes" id="UP000236370"/>
    </source>
</evidence>
<gene>
    <name evidence="1" type="ORF">CK820_G0010514</name>
</gene>
<proteinExistence type="predicted"/>
<name>A0A2J8NHX5_PANTR</name>